<evidence type="ECO:0000313" key="1">
    <source>
        <dbReference type="EMBL" id="TVU28968.1"/>
    </source>
</evidence>
<sequence length="79" mass="8505">MQHIGATVLKPGVGLIWKASSRIFLCLLDAGVTVAAGEVLTKQGKYSPLPLLCRRLPEEWKAQYGKLGVAWGDAVTVRA</sequence>
<reference evidence="1 2" key="1">
    <citation type="journal article" date="2019" name="Sci. Rep.">
        <title>A high-quality genome of Eragrostis curvula grass provides insights into Poaceae evolution and supports new strategies to enhance forage quality.</title>
        <authorList>
            <person name="Carballo J."/>
            <person name="Santos B.A.C.M."/>
            <person name="Zappacosta D."/>
            <person name="Garbus I."/>
            <person name="Selva J.P."/>
            <person name="Gallo C.A."/>
            <person name="Diaz A."/>
            <person name="Albertini E."/>
            <person name="Caccamo M."/>
            <person name="Echenique V."/>
        </authorList>
    </citation>
    <scope>NUCLEOTIDE SEQUENCE [LARGE SCALE GENOMIC DNA]</scope>
    <source>
        <strain evidence="2">cv. Victoria</strain>
        <tissue evidence="1">Leaf</tissue>
    </source>
</reference>
<comment type="caution">
    <text evidence="1">The sequence shown here is derived from an EMBL/GenBank/DDBJ whole genome shotgun (WGS) entry which is preliminary data.</text>
</comment>
<dbReference type="EMBL" id="RWGY01000011">
    <property type="protein sequence ID" value="TVU28968.1"/>
    <property type="molecule type" value="Genomic_DNA"/>
</dbReference>
<dbReference type="Gramene" id="TVU28968">
    <property type="protein sequence ID" value="TVU28968"/>
    <property type="gene ID" value="EJB05_20508"/>
</dbReference>
<keyword evidence="2" id="KW-1185">Reference proteome</keyword>
<dbReference type="AlphaFoldDB" id="A0A5J9V0I5"/>
<organism evidence="1 2">
    <name type="scientific">Eragrostis curvula</name>
    <name type="common">weeping love grass</name>
    <dbReference type="NCBI Taxonomy" id="38414"/>
    <lineage>
        <taxon>Eukaryota</taxon>
        <taxon>Viridiplantae</taxon>
        <taxon>Streptophyta</taxon>
        <taxon>Embryophyta</taxon>
        <taxon>Tracheophyta</taxon>
        <taxon>Spermatophyta</taxon>
        <taxon>Magnoliopsida</taxon>
        <taxon>Liliopsida</taxon>
        <taxon>Poales</taxon>
        <taxon>Poaceae</taxon>
        <taxon>PACMAD clade</taxon>
        <taxon>Chloridoideae</taxon>
        <taxon>Eragrostideae</taxon>
        <taxon>Eragrostidinae</taxon>
        <taxon>Eragrostis</taxon>
    </lineage>
</organism>
<evidence type="ECO:0000313" key="2">
    <source>
        <dbReference type="Proteomes" id="UP000324897"/>
    </source>
</evidence>
<name>A0A5J9V0I5_9POAL</name>
<protein>
    <submittedName>
        <fullName evidence="1">Uncharacterized protein</fullName>
    </submittedName>
</protein>
<dbReference type="Proteomes" id="UP000324897">
    <property type="component" value="Chromosome 1"/>
</dbReference>
<accession>A0A5J9V0I5</accession>
<proteinExistence type="predicted"/>
<gene>
    <name evidence="1" type="ORF">EJB05_20508</name>
</gene>